<gene>
    <name evidence="1" type="ORF">GPU96_11g22730</name>
    <name evidence="2" type="ORF">PFJ87_11g02080</name>
</gene>
<dbReference type="GO" id="GO:0005634">
    <property type="term" value="C:nucleus"/>
    <property type="evidence" value="ECO:0007669"/>
    <property type="project" value="TreeGrafter"/>
</dbReference>
<evidence type="ECO:0000313" key="3">
    <source>
        <dbReference type="Proteomes" id="UP001059546"/>
    </source>
</evidence>
<dbReference type="GO" id="GO:0005829">
    <property type="term" value="C:cytosol"/>
    <property type="evidence" value="ECO:0007669"/>
    <property type="project" value="TreeGrafter"/>
</dbReference>
<reference evidence="1" key="1">
    <citation type="submission" date="2021-05" db="EMBL/GenBank/DDBJ databases">
        <title>Encephalitozoon hellem ATCC 50604 Complete Genome.</title>
        <authorList>
            <person name="Mascarenhas dos Santos A.C."/>
            <person name="Julian A.T."/>
            <person name="Pombert J.-F."/>
        </authorList>
    </citation>
    <scope>NUCLEOTIDE SEQUENCE</scope>
    <source>
        <strain evidence="1">ATCC 50604</strain>
    </source>
</reference>
<dbReference type="OrthoDB" id="1093at2759"/>
<dbReference type="AlphaFoldDB" id="A0A9Q9F972"/>
<evidence type="ECO:0000313" key="1">
    <source>
        <dbReference type="EMBL" id="UTX44469.1"/>
    </source>
</evidence>
<keyword evidence="4" id="KW-1185">Reference proteome</keyword>
<name>A0A9Q9F972_ENCHE</name>
<dbReference type="InterPro" id="IPR035298">
    <property type="entry name" value="PSMD13"/>
</dbReference>
<sequence>MEFDRIRKLQGERKWLQFCSMIIDSMNTHPIDKLLDVFLESAGQVHPRSSYEVFLAFSERLAPEEGIRVLALGRNIIEGSLLYSESFEIEKMFLDIKKCLLLVEINEIKGVEKMLFEWKGFKMPRNVRIMYNFLGFKFYQKIQNIEAALSYLLRYVSLLGSEELIDTLVEYALLSKEFFNFTLITSLPGFSKMRNKDLKEIFMMFREGDIRGLERKNDEFNKIFGDNASIVKEKAYMIALINICFAEAEKKISIKKIEKSLKIPSKMVIYIVLKSFGLGLISGWINGEEGILYFDSLIPRALQKEEVVKLKEKYDVWEKKVQEVIAMLNN</sequence>
<dbReference type="EMBL" id="CP119072">
    <property type="protein sequence ID" value="WEL39970.1"/>
    <property type="molecule type" value="Genomic_DNA"/>
</dbReference>
<dbReference type="PANTHER" id="PTHR10539">
    <property type="entry name" value="26S PROTEASOME NON-ATPASE REGULATORY SUBUNIT 13"/>
    <property type="match status" value="1"/>
</dbReference>
<dbReference type="GO" id="GO:0008541">
    <property type="term" value="C:proteasome regulatory particle, lid subcomplex"/>
    <property type="evidence" value="ECO:0007669"/>
    <property type="project" value="TreeGrafter"/>
</dbReference>
<dbReference type="GO" id="GO:0006511">
    <property type="term" value="P:ubiquitin-dependent protein catabolic process"/>
    <property type="evidence" value="ECO:0007669"/>
    <property type="project" value="TreeGrafter"/>
</dbReference>
<evidence type="ECO:0000313" key="2">
    <source>
        <dbReference type="EMBL" id="WEL39970.1"/>
    </source>
</evidence>
<keyword evidence="1" id="KW-0647">Proteasome</keyword>
<dbReference type="Proteomes" id="UP001059546">
    <property type="component" value="Chromosome XI"/>
</dbReference>
<dbReference type="EMBL" id="CP075157">
    <property type="protein sequence ID" value="UTX44469.1"/>
    <property type="molecule type" value="Genomic_DNA"/>
</dbReference>
<dbReference type="GO" id="GO:0005198">
    <property type="term" value="F:structural molecule activity"/>
    <property type="evidence" value="ECO:0007669"/>
    <property type="project" value="TreeGrafter"/>
</dbReference>
<proteinExistence type="predicted"/>
<protein>
    <submittedName>
        <fullName evidence="2">Proteasome NON-ATPase subunit 7</fullName>
    </submittedName>
    <submittedName>
        <fullName evidence="1">Proteasome NON-ATPase subunit 9</fullName>
    </submittedName>
</protein>
<organism evidence="1 3">
    <name type="scientific">Encephalitozoon hellem</name>
    <name type="common">Microsporidian parasite</name>
    <dbReference type="NCBI Taxonomy" id="27973"/>
    <lineage>
        <taxon>Eukaryota</taxon>
        <taxon>Fungi</taxon>
        <taxon>Fungi incertae sedis</taxon>
        <taxon>Microsporidia</taxon>
        <taxon>Unikaryonidae</taxon>
        <taxon>Encephalitozoon</taxon>
    </lineage>
</organism>
<accession>A0A9Q9F972</accession>
<dbReference type="PANTHER" id="PTHR10539:SF0">
    <property type="entry name" value="26S PROTEASOME NON-ATPASE REGULATORY SUBUNIT 13"/>
    <property type="match status" value="1"/>
</dbReference>
<reference evidence="2 4" key="2">
    <citation type="submission" date="2023-02" db="EMBL/GenBank/DDBJ databases">
        <title>Encephalitozoon hellem ATCC 50451 complete genome.</title>
        <authorList>
            <person name="Mascarenhas dos Santos A.C."/>
            <person name="Julian A.T."/>
            <person name="Pombert J.-F."/>
        </authorList>
    </citation>
    <scope>NUCLEOTIDE SEQUENCE [LARGE SCALE GENOMIC DNA]</scope>
    <source>
        <strain evidence="2 4">ATCC 50451</strain>
    </source>
</reference>
<dbReference type="Proteomes" id="UP001217963">
    <property type="component" value="Chromosome XI"/>
</dbReference>
<evidence type="ECO:0000313" key="4">
    <source>
        <dbReference type="Proteomes" id="UP001217963"/>
    </source>
</evidence>